<gene>
    <name evidence="1" type="ORF">V5O48_019569</name>
</gene>
<proteinExistence type="predicted"/>
<protein>
    <submittedName>
        <fullName evidence="1">Uncharacterized protein</fullName>
    </submittedName>
</protein>
<organism evidence="1 2">
    <name type="scientific">Marasmius crinis-equi</name>
    <dbReference type="NCBI Taxonomy" id="585013"/>
    <lineage>
        <taxon>Eukaryota</taxon>
        <taxon>Fungi</taxon>
        <taxon>Dikarya</taxon>
        <taxon>Basidiomycota</taxon>
        <taxon>Agaricomycotina</taxon>
        <taxon>Agaricomycetes</taxon>
        <taxon>Agaricomycetidae</taxon>
        <taxon>Agaricales</taxon>
        <taxon>Marasmiineae</taxon>
        <taxon>Marasmiaceae</taxon>
        <taxon>Marasmius</taxon>
    </lineage>
</organism>
<feature type="non-terminal residue" evidence="1">
    <location>
        <position position="117"/>
    </location>
</feature>
<name>A0ABR3EI17_9AGAR</name>
<comment type="caution">
    <text evidence="1">The sequence shown here is derived from an EMBL/GenBank/DDBJ whole genome shotgun (WGS) entry which is preliminary data.</text>
</comment>
<dbReference type="InterPro" id="IPR041078">
    <property type="entry name" value="Plavaka"/>
</dbReference>
<sequence>MNREQTTAFLRLLEQAHNGATVSNKTYEQVAEMWEAAADRTTRFQTAPIEVPFKTGSRTFDAYFRPLDSWLREIVEDEGLAPDMNWDARKHYKLNSQGQWERFIDEPWTADSWWEFQ</sequence>
<reference evidence="1 2" key="1">
    <citation type="submission" date="2024-02" db="EMBL/GenBank/DDBJ databases">
        <title>A draft genome for the cacao thread blight pathogen Marasmius crinis-equi.</title>
        <authorList>
            <person name="Cohen S.P."/>
            <person name="Baruah I.K."/>
            <person name="Amoako-Attah I."/>
            <person name="Bukari Y."/>
            <person name="Meinhardt L.W."/>
            <person name="Bailey B.A."/>
        </authorList>
    </citation>
    <scope>NUCLEOTIDE SEQUENCE [LARGE SCALE GENOMIC DNA]</scope>
    <source>
        <strain evidence="1 2">GH-76</strain>
    </source>
</reference>
<evidence type="ECO:0000313" key="1">
    <source>
        <dbReference type="EMBL" id="KAL0562518.1"/>
    </source>
</evidence>
<dbReference type="Pfam" id="PF18759">
    <property type="entry name" value="Plavaka"/>
    <property type="match status" value="1"/>
</dbReference>
<keyword evidence="2" id="KW-1185">Reference proteome</keyword>
<dbReference type="EMBL" id="JBAHYK010005379">
    <property type="protein sequence ID" value="KAL0562518.1"/>
    <property type="molecule type" value="Genomic_DNA"/>
</dbReference>
<dbReference type="Proteomes" id="UP001465976">
    <property type="component" value="Unassembled WGS sequence"/>
</dbReference>
<accession>A0ABR3EI17</accession>
<evidence type="ECO:0000313" key="2">
    <source>
        <dbReference type="Proteomes" id="UP001465976"/>
    </source>
</evidence>